<reference evidence="1 2" key="1">
    <citation type="submission" date="2018-06" db="EMBL/GenBank/DDBJ databases">
        <authorList>
            <consortium name="Pathogen Informatics"/>
            <person name="Doyle S."/>
        </authorList>
    </citation>
    <scope>NUCLEOTIDE SEQUENCE [LARGE SCALE GENOMIC DNA]</scope>
    <source>
        <strain evidence="1 2">NCTC7915</strain>
    </source>
</reference>
<organism evidence="1 2">
    <name type="scientific">Dermatophilus congolensis</name>
    <dbReference type="NCBI Taxonomy" id="1863"/>
    <lineage>
        <taxon>Bacteria</taxon>
        <taxon>Bacillati</taxon>
        <taxon>Actinomycetota</taxon>
        <taxon>Actinomycetes</taxon>
        <taxon>Micrococcales</taxon>
        <taxon>Dermatophilaceae</taxon>
        <taxon>Dermatophilus</taxon>
    </lineage>
</organism>
<evidence type="ECO:0000313" key="2">
    <source>
        <dbReference type="Proteomes" id="UP000254118"/>
    </source>
</evidence>
<dbReference type="EMBL" id="UFYA01000001">
    <property type="protein sequence ID" value="STD09875.1"/>
    <property type="molecule type" value="Genomic_DNA"/>
</dbReference>
<accession>A0AA46BN97</accession>
<dbReference type="AlphaFoldDB" id="A0AA46BN97"/>
<protein>
    <submittedName>
        <fullName evidence="1">Uncharacterized protein</fullName>
    </submittedName>
</protein>
<comment type="caution">
    <text evidence="1">The sequence shown here is derived from an EMBL/GenBank/DDBJ whole genome shotgun (WGS) entry which is preliminary data.</text>
</comment>
<name>A0AA46BN97_9MICO</name>
<sequence length="123" mass="12787">MELLLGWWLARVETFSLVVDGGVYLGESVGVFACVVGAEQQFAAAAQGCSYVCLCSAPVAAVGRGHRCQNSGSHVSPTPSIQDACRDAGGVVVETPSIRLGVLLSTSVSGGLIRAMRSSFRRL</sequence>
<evidence type="ECO:0000313" key="1">
    <source>
        <dbReference type="EMBL" id="STD09875.1"/>
    </source>
</evidence>
<dbReference type="Proteomes" id="UP000254118">
    <property type="component" value="Unassembled WGS sequence"/>
</dbReference>
<proteinExistence type="predicted"/>
<gene>
    <name evidence="1" type="ORF">NCTC7915_01250</name>
</gene>